<accession>A0A9P9Y075</accession>
<dbReference type="AlphaFoldDB" id="A0A9P9Y075"/>
<dbReference type="GeneID" id="75829777"/>
<proteinExistence type="predicted"/>
<keyword evidence="2" id="KW-1185">Reference proteome</keyword>
<dbReference type="EMBL" id="JAGIXG020000025">
    <property type="protein sequence ID" value="KAI6781107.1"/>
    <property type="molecule type" value="Genomic_DNA"/>
</dbReference>
<dbReference type="GO" id="GO:0016798">
    <property type="term" value="F:hydrolase activity, acting on glycosyl bonds"/>
    <property type="evidence" value="ECO:0007669"/>
    <property type="project" value="UniProtKB-KW"/>
</dbReference>
<sequence>MYKYTFPQSTPTKNVRVDVSHVLASYRGQGLEQHFLGGNITVKRDQDWKDSSIPTLARLEQGRAMDGLLLRTIRPTIYKVFLGADFVTDDLVEFGEGPSYESETARVGTVFSFTESSLVLRRRLIHLD</sequence>
<comment type="caution">
    <text evidence="1">The sequence shown here is derived from an EMBL/GenBank/DDBJ whole genome shotgun (WGS) entry which is preliminary data.</text>
</comment>
<keyword evidence="1" id="KW-0326">Glycosidase</keyword>
<evidence type="ECO:0000313" key="1">
    <source>
        <dbReference type="EMBL" id="KAI6781107.1"/>
    </source>
</evidence>
<dbReference type="OrthoDB" id="449263at2759"/>
<keyword evidence="1" id="KW-0378">Hydrolase</keyword>
<evidence type="ECO:0000313" key="2">
    <source>
        <dbReference type="Proteomes" id="UP001055219"/>
    </source>
</evidence>
<protein>
    <submittedName>
        <fullName evidence="1">Glycosidase-like protein</fullName>
    </submittedName>
</protein>
<organism evidence="1 2">
    <name type="scientific">Emericellopsis cladophorae</name>
    <dbReference type="NCBI Taxonomy" id="2686198"/>
    <lineage>
        <taxon>Eukaryota</taxon>
        <taxon>Fungi</taxon>
        <taxon>Dikarya</taxon>
        <taxon>Ascomycota</taxon>
        <taxon>Pezizomycotina</taxon>
        <taxon>Sordariomycetes</taxon>
        <taxon>Hypocreomycetidae</taxon>
        <taxon>Hypocreales</taxon>
        <taxon>Bionectriaceae</taxon>
        <taxon>Emericellopsis</taxon>
    </lineage>
</organism>
<dbReference type="RefSeq" id="XP_051361963.1">
    <property type="nucleotide sequence ID" value="XM_051506839.1"/>
</dbReference>
<name>A0A9P9Y075_9HYPO</name>
<reference evidence="1" key="2">
    <citation type="submission" date="2022-07" db="EMBL/GenBank/DDBJ databases">
        <authorList>
            <person name="Goncalves M.F.M."/>
            <person name="Hilario S."/>
            <person name="Van De Peer Y."/>
            <person name="Esteves A.C."/>
            <person name="Alves A."/>
        </authorList>
    </citation>
    <scope>NUCLEOTIDE SEQUENCE</scope>
    <source>
        <strain evidence="1">MUM 19.33</strain>
    </source>
</reference>
<dbReference type="Proteomes" id="UP001055219">
    <property type="component" value="Unassembled WGS sequence"/>
</dbReference>
<reference evidence="1" key="1">
    <citation type="journal article" date="2021" name="J Fungi (Basel)">
        <title>Genomic and Metabolomic Analyses of the Marine Fungus Emericellopsis cladophorae: Insights into Saltwater Adaptability Mechanisms and Its Biosynthetic Potential.</title>
        <authorList>
            <person name="Goncalves M.F.M."/>
            <person name="Hilario S."/>
            <person name="Van de Peer Y."/>
            <person name="Esteves A.C."/>
            <person name="Alves A."/>
        </authorList>
    </citation>
    <scope>NUCLEOTIDE SEQUENCE</scope>
    <source>
        <strain evidence="1">MUM 19.33</strain>
    </source>
</reference>
<gene>
    <name evidence="1" type="ORF">J7T54_003274</name>
</gene>